<dbReference type="Proteomes" id="UP001159075">
    <property type="component" value="Unassembled WGS sequence"/>
</dbReference>
<comment type="caution">
    <text evidence="1">The sequence shown here is derived from an EMBL/GenBank/DDBJ whole genome shotgun (WGS) entry which is preliminary data.</text>
</comment>
<proteinExistence type="predicted"/>
<evidence type="ECO:0000313" key="2">
    <source>
        <dbReference type="Proteomes" id="UP001159075"/>
    </source>
</evidence>
<reference evidence="1 2" key="1">
    <citation type="submission" date="2022-09" db="EMBL/GenBank/DDBJ databases">
        <title>The outer-membrane cytochrome OmcA is essential for infection of Shewanella oneidensis by a zebrafish-associated bacteriophage.</title>
        <authorList>
            <person name="Grenfell A.W."/>
            <person name="Intile P."/>
            <person name="Mcfarlane J."/>
            <person name="Leung D."/>
            <person name="Abdalla K."/>
            <person name="Wold M."/>
            <person name="Kees E."/>
            <person name="Gralnick J."/>
        </authorList>
    </citation>
    <scope>NUCLEOTIDE SEQUENCE [LARGE SCALE GENOMIC DNA]</scope>
    <source>
        <strain evidence="1 2">NF-5</strain>
    </source>
</reference>
<keyword evidence="2" id="KW-1185">Reference proteome</keyword>
<name>A0ABT6UDK1_9GAMM</name>
<organism evidence="1 2">
    <name type="scientific">Shewanella xiamenensis</name>
    <dbReference type="NCBI Taxonomy" id="332186"/>
    <lineage>
        <taxon>Bacteria</taxon>
        <taxon>Pseudomonadati</taxon>
        <taxon>Pseudomonadota</taxon>
        <taxon>Gammaproteobacteria</taxon>
        <taxon>Alteromonadales</taxon>
        <taxon>Shewanellaceae</taxon>
        <taxon>Shewanella</taxon>
    </lineage>
</organism>
<sequence>MNFFNIKDNTKDDLCNAFYITQAVYLFTDLSMSDGRGRLLYPNKAEQVQKMHQEIANELEKYGIKVEKAAKPKKDPNVPDFLQGTENLYRLQVILVYEDEVIQPPENLHNAIRAFEARVIPYPWN</sequence>
<dbReference type="RefSeq" id="WP_282679514.1">
    <property type="nucleotide sequence ID" value="NZ_CP106875.1"/>
</dbReference>
<gene>
    <name evidence="1" type="ORF">ODY93_13290</name>
</gene>
<protein>
    <submittedName>
        <fullName evidence="1">Uncharacterized protein</fullName>
    </submittedName>
</protein>
<accession>A0ABT6UDK1</accession>
<evidence type="ECO:0000313" key="1">
    <source>
        <dbReference type="EMBL" id="MDI5832547.1"/>
    </source>
</evidence>
<dbReference type="EMBL" id="JAOTLW010000013">
    <property type="protein sequence ID" value="MDI5832547.1"/>
    <property type="molecule type" value="Genomic_DNA"/>
</dbReference>